<dbReference type="InterPro" id="IPR018114">
    <property type="entry name" value="TRYPSIN_HIS"/>
</dbReference>
<dbReference type="GO" id="GO:0004252">
    <property type="term" value="F:serine-type endopeptidase activity"/>
    <property type="evidence" value="ECO:0007669"/>
    <property type="project" value="InterPro"/>
</dbReference>
<dbReference type="Pfam" id="PF00089">
    <property type="entry name" value="Trypsin"/>
    <property type="match status" value="1"/>
</dbReference>
<dbReference type="SUPFAM" id="SSF50494">
    <property type="entry name" value="Trypsin-like serine proteases"/>
    <property type="match status" value="1"/>
</dbReference>
<feature type="signal peptide" evidence="1">
    <location>
        <begin position="1"/>
        <end position="34"/>
    </location>
</feature>
<dbReference type="InterPro" id="IPR001254">
    <property type="entry name" value="Trypsin_dom"/>
</dbReference>
<accession>A0AAU8PI05</accession>
<dbReference type="Gene3D" id="2.40.10.10">
    <property type="entry name" value="Trypsin-like serine proteases"/>
    <property type="match status" value="2"/>
</dbReference>
<evidence type="ECO:0000313" key="4">
    <source>
        <dbReference type="Proteomes" id="UP000006465"/>
    </source>
</evidence>
<dbReference type="GO" id="GO:0006508">
    <property type="term" value="P:proteolysis"/>
    <property type="evidence" value="ECO:0007669"/>
    <property type="project" value="UniProtKB-KW"/>
</dbReference>
<evidence type="ECO:0000259" key="2">
    <source>
        <dbReference type="Pfam" id="PF00089"/>
    </source>
</evidence>
<keyword evidence="1" id="KW-0732">Signal</keyword>
<evidence type="ECO:0000313" key="3">
    <source>
        <dbReference type="EMBL" id="AFK16206.1"/>
    </source>
</evidence>
<feature type="domain" description="Peptidase S1" evidence="2">
    <location>
        <begin position="63"/>
        <end position="210"/>
    </location>
</feature>
<dbReference type="KEGG" id="coe:CP258_02950"/>
<dbReference type="InterPro" id="IPR043504">
    <property type="entry name" value="Peptidase_S1_PA_chymotrypsin"/>
</dbReference>
<feature type="chain" id="PRO_5043739668" evidence="1">
    <location>
        <begin position="35"/>
        <end position="226"/>
    </location>
</feature>
<protein>
    <submittedName>
        <fullName evidence="3">Trypsin-like serine protease</fullName>
    </submittedName>
</protein>
<evidence type="ECO:0000256" key="1">
    <source>
        <dbReference type="SAM" id="SignalP"/>
    </source>
</evidence>
<keyword evidence="3" id="KW-0378">Hydrolase</keyword>
<reference evidence="3 4" key="1">
    <citation type="journal article" date="2013" name="J. Biotechnol.">
        <title>Genome sequence of Corynebacterium pseudotuberculosis biovar equi strain 258 and prediction of antigenic targets to improve biotechnological vaccine production.</title>
        <authorList>
            <person name="Soares S.C."/>
            <person name="Trost E."/>
            <person name="Ramos R.T."/>
            <person name="Carneiro A.R."/>
            <person name="Santos A.R."/>
            <person name="Pinto A.C."/>
            <person name="Barbosa E."/>
            <person name="Aburjaile F."/>
            <person name="Ali A."/>
            <person name="Diniz C.A."/>
            <person name="Hassan S.S."/>
            <person name="Fiaux K."/>
            <person name="Guimaraes L.C."/>
            <person name="Bakhtiar S.M."/>
            <person name="Pereira U."/>
            <person name="Almeida S.S."/>
            <person name="Abreu V.A."/>
            <person name="Rocha F.S."/>
            <person name="Dorella F.A."/>
            <person name="Miyoshi A."/>
            <person name="Silva A."/>
            <person name="Azevedo V."/>
            <person name="Tauch A."/>
        </authorList>
    </citation>
    <scope>NUCLEOTIDE SEQUENCE [LARGE SCALE GENOMIC DNA]</scope>
    <source>
        <strain evidence="3 4">258</strain>
    </source>
</reference>
<keyword evidence="3" id="KW-0645">Protease</keyword>
<dbReference type="InterPro" id="IPR009003">
    <property type="entry name" value="Peptidase_S1_PA"/>
</dbReference>
<sequence length="226" mass="23771">MYPSLKERSSVKMKMHTRVAIALFGSFIAASTLAGTAAADESNGPIKNGSFIEIFNGDTRIGSCSATVIEKGSLLTAGHCGHVGAKVRIRDKEIGFVDSSGLRQGYDIIHVTLNPGIKVVPMKADLGYTPKAGDRVSKDGWRSLHTEGTVKDPEIKEVKSRESINAPVDGQTFTVSTWTADLVSLQGDSGGAVTHNGKVVGLVKGGPNDEVTTITPLGAALQSLHE</sequence>
<proteinExistence type="predicted"/>
<dbReference type="EMBL" id="CP003540">
    <property type="protein sequence ID" value="AFK16206.1"/>
    <property type="molecule type" value="Genomic_DNA"/>
</dbReference>
<dbReference type="AlphaFoldDB" id="A0AAU8PI05"/>
<gene>
    <name evidence="3" type="ORF">CP258_02950</name>
</gene>
<name>A0AAU8PI05_CORPS</name>
<dbReference type="PROSITE" id="PS00134">
    <property type="entry name" value="TRYPSIN_HIS"/>
    <property type="match status" value="1"/>
</dbReference>
<organism evidence="3 4">
    <name type="scientific">Corynebacterium pseudotuberculosis 258</name>
    <dbReference type="NCBI Taxonomy" id="1168865"/>
    <lineage>
        <taxon>Bacteria</taxon>
        <taxon>Bacillati</taxon>
        <taxon>Actinomycetota</taxon>
        <taxon>Actinomycetes</taxon>
        <taxon>Mycobacteriales</taxon>
        <taxon>Corynebacteriaceae</taxon>
        <taxon>Corynebacterium</taxon>
    </lineage>
</organism>
<dbReference type="Proteomes" id="UP000006465">
    <property type="component" value="Chromosome"/>
</dbReference>